<dbReference type="InterPro" id="IPR004358">
    <property type="entry name" value="Sig_transdc_His_kin-like_C"/>
</dbReference>
<dbReference type="InterPro" id="IPR011006">
    <property type="entry name" value="CheY-like_superfamily"/>
</dbReference>
<gene>
    <name evidence="8" type="ORF">COY52_02840</name>
</gene>
<dbReference type="InterPro" id="IPR001789">
    <property type="entry name" value="Sig_transdc_resp-reg_receiver"/>
</dbReference>
<evidence type="ECO:0000259" key="7">
    <source>
        <dbReference type="PROSITE" id="PS50112"/>
    </source>
</evidence>
<dbReference type="Gene3D" id="3.30.565.10">
    <property type="entry name" value="Histidine kinase-like ATPase, C-terminal domain"/>
    <property type="match status" value="1"/>
</dbReference>
<feature type="domain" description="Response regulatory" evidence="6">
    <location>
        <begin position="6"/>
        <end position="121"/>
    </location>
</feature>
<dbReference type="PRINTS" id="PR00344">
    <property type="entry name" value="BCTRLSENSOR"/>
</dbReference>
<dbReference type="SMART" id="SM00388">
    <property type="entry name" value="HisKA"/>
    <property type="match status" value="1"/>
</dbReference>
<evidence type="ECO:0000313" key="9">
    <source>
        <dbReference type="Proteomes" id="UP000229307"/>
    </source>
</evidence>
<keyword evidence="8" id="KW-0418">Kinase</keyword>
<comment type="caution">
    <text evidence="8">The sequence shown here is derived from an EMBL/GenBank/DDBJ whole genome shotgun (WGS) entry which is preliminary data.</text>
</comment>
<evidence type="ECO:0000256" key="1">
    <source>
        <dbReference type="ARBA" id="ARBA00000085"/>
    </source>
</evidence>
<name>A0A2M7SE18_9BACT</name>
<organism evidence="8 9">
    <name type="scientific">Candidatus Desantisbacteria bacterium CG_4_10_14_0_8_um_filter_48_22</name>
    <dbReference type="NCBI Taxonomy" id="1974543"/>
    <lineage>
        <taxon>Bacteria</taxon>
        <taxon>Candidatus Desantisiibacteriota</taxon>
    </lineage>
</organism>
<evidence type="ECO:0000259" key="6">
    <source>
        <dbReference type="PROSITE" id="PS50110"/>
    </source>
</evidence>
<dbReference type="Gene3D" id="3.40.50.2300">
    <property type="match status" value="2"/>
</dbReference>
<dbReference type="PANTHER" id="PTHR43065:SF42">
    <property type="entry name" value="TWO-COMPONENT SENSOR PPRA"/>
    <property type="match status" value="1"/>
</dbReference>
<dbReference type="Proteomes" id="UP000229307">
    <property type="component" value="Unassembled WGS sequence"/>
</dbReference>
<dbReference type="InterPro" id="IPR003661">
    <property type="entry name" value="HisK_dim/P_dom"/>
</dbReference>
<dbReference type="CDD" id="cd00082">
    <property type="entry name" value="HisKA"/>
    <property type="match status" value="1"/>
</dbReference>
<dbReference type="InterPro" id="IPR005467">
    <property type="entry name" value="His_kinase_dom"/>
</dbReference>
<keyword evidence="8" id="KW-0808">Transferase</keyword>
<evidence type="ECO:0000256" key="3">
    <source>
        <dbReference type="ARBA" id="ARBA00022553"/>
    </source>
</evidence>
<evidence type="ECO:0000259" key="5">
    <source>
        <dbReference type="PROSITE" id="PS50109"/>
    </source>
</evidence>
<dbReference type="SMART" id="SM00387">
    <property type="entry name" value="HATPase_c"/>
    <property type="match status" value="1"/>
</dbReference>
<evidence type="ECO:0000256" key="4">
    <source>
        <dbReference type="PROSITE-ProRule" id="PRU00169"/>
    </source>
</evidence>
<dbReference type="CDD" id="cd00130">
    <property type="entry name" value="PAS"/>
    <property type="match status" value="1"/>
</dbReference>
<evidence type="ECO:0000256" key="2">
    <source>
        <dbReference type="ARBA" id="ARBA00012438"/>
    </source>
</evidence>
<dbReference type="SUPFAM" id="SSF55874">
    <property type="entry name" value="ATPase domain of HSP90 chaperone/DNA topoisomerase II/histidine kinase"/>
    <property type="match status" value="1"/>
</dbReference>
<feature type="domain" description="Histidine kinase" evidence="5">
    <location>
        <begin position="270"/>
        <end position="486"/>
    </location>
</feature>
<dbReference type="SUPFAM" id="SSF52172">
    <property type="entry name" value="CheY-like"/>
    <property type="match status" value="2"/>
</dbReference>
<dbReference type="InterPro" id="IPR003594">
    <property type="entry name" value="HATPase_dom"/>
</dbReference>
<dbReference type="Pfam" id="PF02518">
    <property type="entry name" value="HATPase_c"/>
    <property type="match status" value="1"/>
</dbReference>
<feature type="domain" description="PAS" evidence="7">
    <location>
        <begin position="133"/>
        <end position="204"/>
    </location>
</feature>
<dbReference type="InterPro" id="IPR036097">
    <property type="entry name" value="HisK_dim/P_sf"/>
</dbReference>
<dbReference type="SUPFAM" id="SSF55785">
    <property type="entry name" value="PYP-like sensor domain (PAS domain)"/>
    <property type="match status" value="1"/>
</dbReference>
<dbReference type="Pfam" id="PF00072">
    <property type="entry name" value="Response_reg"/>
    <property type="match status" value="2"/>
</dbReference>
<dbReference type="PROSITE" id="PS50109">
    <property type="entry name" value="HIS_KIN"/>
    <property type="match status" value="1"/>
</dbReference>
<reference evidence="9" key="1">
    <citation type="submission" date="2017-09" db="EMBL/GenBank/DDBJ databases">
        <title>Depth-based differentiation of microbial function through sediment-hosted aquifers and enrichment of novel symbionts in the deep terrestrial subsurface.</title>
        <authorList>
            <person name="Probst A.J."/>
            <person name="Ladd B."/>
            <person name="Jarett J.K."/>
            <person name="Geller-Mcgrath D.E."/>
            <person name="Sieber C.M.K."/>
            <person name="Emerson J.B."/>
            <person name="Anantharaman K."/>
            <person name="Thomas B.C."/>
            <person name="Malmstrom R."/>
            <person name="Stieglmeier M."/>
            <person name="Klingl A."/>
            <person name="Woyke T."/>
            <person name="Ryan C.M."/>
            <person name="Banfield J.F."/>
        </authorList>
    </citation>
    <scope>NUCLEOTIDE SEQUENCE [LARGE SCALE GENOMIC DNA]</scope>
</reference>
<evidence type="ECO:0000313" key="8">
    <source>
        <dbReference type="EMBL" id="PIZ17758.1"/>
    </source>
</evidence>
<sequence length="627" mass="68924">MRKKPNILIIDDDKDFVYNMRDILQEEGYTADTADNGQAAVKLCGEKLFDLILVDIKLPDMTGLELIERLSLQAQGTEYIVITGYASIESAVEAVRKKDIVSYETKPVDMNSILSLIRQVMERRAVEEQLRESEGKFRSVFEGAVDGILAADAETMKIKFANPAICRFLGYEEKELVNMGVNDIHPKGSLKHVTEAFKKQVKGEIAIAEDMPCLRKNGKVIFADIGSRPIRMGGRLLNVGFFRDVTDRKKMNEEILKAQKLESLGILTGGIAHDFNNMLTVIITSVFSMKTEIKPEGDAFEALGRIEKAALRAKGLTQQLLTFSKAGVPIKESASIAALIKESADFALSGSNVKCKFRIPGNLWDAEVDKGQMQQVMNNLIINAEQSMPKGGVINLSAENVDAGTCREIALKEGKYVKLSVNDNGKGIPEENLSRIFDPFFTTKEKGSGMGLSAAYSIIKKHNGYIRVESKEGTGTTFYIYIPAMENRPVDPGSYAPKKNSAGKIRILLMDDEEQIRQATGCILRSLGYEAELAADGLEAVELYSRAKRSGNPFDAVIMDLTIPGGMGGRDAIKELIKIEAEVRAIASSGYSNDPIMSEYGKYGFKGVVAKPYTGEELSNAILKVMK</sequence>
<dbReference type="SMART" id="SM00448">
    <property type="entry name" value="REC"/>
    <property type="match status" value="2"/>
</dbReference>
<dbReference type="EC" id="2.7.13.3" evidence="2"/>
<dbReference type="PROSITE" id="PS50110">
    <property type="entry name" value="RESPONSE_REGULATORY"/>
    <property type="match status" value="2"/>
</dbReference>
<dbReference type="GO" id="GO:0000155">
    <property type="term" value="F:phosphorelay sensor kinase activity"/>
    <property type="evidence" value="ECO:0007669"/>
    <property type="project" value="InterPro"/>
</dbReference>
<dbReference type="InterPro" id="IPR036890">
    <property type="entry name" value="HATPase_C_sf"/>
</dbReference>
<protein>
    <recommendedName>
        <fullName evidence="2">histidine kinase</fullName>
        <ecNumber evidence="2">2.7.13.3</ecNumber>
    </recommendedName>
</protein>
<dbReference type="SMART" id="SM00091">
    <property type="entry name" value="PAS"/>
    <property type="match status" value="1"/>
</dbReference>
<dbReference type="CDD" id="cd17546">
    <property type="entry name" value="REC_hyHK_CKI1_RcsC-like"/>
    <property type="match status" value="1"/>
</dbReference>
<dbReference type="SUPFAM" id="SSF47384">
    <property type="entry name" value="Homodimeric domain of signal transducing histidine kinase"/>
    <property type="match status" value="1"/>
</dbReference>
<dbReference type="InterPro" id="IPR035965">
    <property type="entry name" value="PAS-like_dom_sf"/>
</dbReference>
<dbReference type="EMBL" id="PFMR01000086">
    <property type="protein sequence ID" value="PIZ17758.1"/>
    <property type="molecule type" value="Genomic_DNA"/>
</dbReference>
<comment type="catalytic activity">
    <reaction evidence="1">
        <text>ATP + protein L-histidine = ADP + protein N-phospho-L-histidine.</text>
        <dbReference type="EC" id="2.7.13.3"/>
    </reaction>
</comment>
<dbReference type="Gene3D" id="3.30.450.20">
    <property type="entry name" value="PAS domain"/>
    <property type="match status" value="1"/>
</dbReference>
<feature type="modified residue" description="4-aspartylphosphate" evidence="4">
    <location>
        <position position="55"/>
    </location>
</feature>
<dbReference type="InterPro" id="IPR000014">
    <property type="entry name" value="PAS"/>
</dbReference>
<dbReference type="Gene3D" id="1.10.287.130">
    <property type="match status" value="1"/>
</dbReference>
<dbReference type="Pfam" id="PF13426">
    <property type="entry name" value="PAS_9"/>
    <property type="match status" value="1"/>
</dbReference>
<feature type="modified residue" description="4-aspartylphosphate" evidence="4">
    <location>
        <position position="560"/>
    </location>
</feature>
<dbReference type="PROSITE" id="PS50112">
    <property type="entry name" value="PAS"/>
    <property type="match status" value="1"/>
</dbReference>
<dbReference type="NCBIfam" id="TIGR00229">
    <property type="entry name" value="sensory_box"/>
    <property type="match status" value="1"/>
</dbReference>
<keyword evidence="3 4" id="KW-0597">Phosphoprotein</keyword>
<proteinExistence type="predicted"/>
<dbReference type="PANTHER" id="PTHR43065">
    <property type="entry name" value="SENSOR HISTIDINE KINASE"/>
    <property type="match status" value="1"/>
</dbReference>
<feature type="domain" description="Response regulatory" evidence="6">
    <location>
        <begin position="506"/>
        <end position="626"/>
    </location>
</feature>
<dbReference type="AlphaFoldDB" id="A0A2M7SE18"/>
<accession>A0A2M7SE18</accession>